<dbReference type="AlphaFoldDB" id="A0A5E4BBN5"/>
<keyword evidence="3" id="KW-1185">Reference proteome</keyword>
<evidence type="ECO:0000256" key="1">
    <source>
        <dbReference type="SAM" id="MobiDB-lite"/>
    </source>
</evidence>
<accession>A0A5E4BBN5</accession>
<organism evidence="2 3">
    <name type="scientific">Marmota monax</name>
    <name type="common">Woodchuck</name>
    <dbReference type="NCBI Taxonomy" id="9995"/>
    <lineage>
        <taxon>Eukaryota</taxon>
        <taxon>Metazoa</taxon>
        <taxon>Chordata</taxon>
        <taxon>Craniata</taxon>
        <taxon>Vertebrata</taxon>
        <taxon>Euteleostomi</taxon>
        <taxon>Mammalia</taxon>
        <taxon>Eutheria</taxon>
        <taxon>Euarchontoglires</taxon>
        <taxon>Glires</taxon>
        <taxon>Rodentia</taxon>
        <taxon>Sciuromorpha</taxon>
        <taxon>Sciuridae</taxon>
        <taxon>Xerinae</taxon>
        <taxon>Marmotini</taxon>
        <taxon>Marmota</taxon>
    </lineage>
</organism>
<sequence length="310" mass="32553">MADHRDHKRSDSQEHTAPFITTFAFHVEKARREGIALKRREPERRGTGRGVALTLDPPRVRTTAFAELQPRVGALPAKSFDRAIGPLVLRSGCRGTCAIRVICAHTLAPLSPTVRKAQGRGRQGACRGGASGAGPGEAAALPERLPEGDGGETEPRAAQSDADRGVSEPPGLAAARSQSRASSTGVFRDSSSEEPLRKTLSWSKPVTGQGCWVPTALVPPKAAQQSPGPPSAQVRDKPGLYSRAQTHRWGAAQRGLPGSSLPSPSLHLGLQGRWEGSAAGPASALGAHPTCRLPHPVGGWGHKRPADCLS</sequence>
<feature type="compositionally biased region" description="Low complexity" evidence="1">
    <location>
        <begin position="272"/>
        <end position="287"/>
    </location>
</feature>
<feature type="region of interest" description="Disordered" evidence="1">
    <location>
        <begin position="114"/>
        <end position="205"/>
    </location>
</feature>
<dbReference type="Proteomes" id="UP000335636">
    <property type="component" value="Unassembled WGS sequence"/>
</dbReference>
<name>A0A5E4BBN5_MARMO</name>
<gene>
    <name evidence="2" type="ORF">MONAX_5E039515</name>
</gene>
<reference evidence="2" key="1">
    <citation type="submission" date="2019-04" db="EMBL/GenBank/DDBJ databases">
        <authorList>
            <person name="Alioto T."/>
            <person name="Alioto T."/>
        </authorList>
    </citation>
    <scope>NUCLEOTIDE SEQUENCE [LARGE SCALE GENOMIC DNA]</scope>
</reference>
<dbReference type="EMBL" id="CABDUW010000337">
    <property type="protein sequence ID" value="VTJ66311.1"/>
    <property type="molecule type" value="Genomic_DNA"/>
</dbReference>
<feature type="compositionally biased region" description="Low complexity" evidence="1">
    <location>
        <begin position="173"/>
        <end position="183"/>
    </location>
</feature>
<evidence type="ECO:0000313" key="3">
    <source>
        <dbReference type="Proteomes" id="UP000335636"/>
    </source>
</evidence>
<proteinExistence type="predicted"/>
<feature type="compositionally biased region" description="Gly residues" evidence="1">
    <location>
        <begin position="126"/>
        <end position="135"/>
    </location>
</feature>
<feature type="region of interest" description="Disordered" evidence="1">
    <location>
        <begin position="272"/>
        <end position="310"/>
    </location>
</feature>
<evidence type="ECO:0000313" key="2">
    <source>
        <dbReference type="EMBL" id="VTJ66311.1"/>
    </source>
</evidence>
<comment type="caution">
    <text evidence="2">The sequence shown here is derived from an EMBL/GenBank/DDBJ whole genome shotgun (WGS) entry which is preliminary data.</text>
</comment>
<protein>
    <submittedName>
        <fullName evidence="2">Uncharacterized protein</fullName>
    </submittedName>
</protein>